<dbReference type="Pfam" id="PF00293">
    <property type="entry name" value="NUDIX"/>
    <property type="match status" value="1"/>
</dbReference>
<proteinExistence type="predicted"/>
<keyword evidence="4" id="KW-0378">Hydrolase</keyword>
<name>A0A381S0D6_9ZZZZ</name>
<evidence type="ECO:0000256" key="5">
    <source>
        <dbReference type="ARBA" id="ARBA00022842"/>
    </source>
</evidence>
<reference evidence="8" key="1">
    <citation type="submission" date="2018-05" db="EMBL/GenBank/DDBJ databases">
        <authorList>
            <person name="Lanie J.A."/>
            <person name="Ng W.-L."/>
            <person name="Kazmierczak K.M."/>
            <person name="Andrzejewski T.M."/>
            <person name="Davidsen T.M."/>
            <person name="Wayne K.J."/>
            <person name="Tettelin H."/>
            <person name="Glass J.I."/>
            <person name="Rusch D."/>
            <person name="Podicherti R."/>
            <person name="Tsui H.-C.T."/>
            <person name="Winkler M.E."/>
        </authorList>
    </citation>
    <scope>NUCLEOTIDE SEQUENCE</scope>
</reference>
<comment type="cofactor">
    <cofactor evidence="2">
        <name>Mg(2+)</name>
        <dbReference type="ChEBI" id="CHEBI:18420"/>
    </cofactor>
</comment>
<dbReference type="PANTHER" id="PTHR12992">
    <property type="entry name" value="NUDIX HYDROLASE"/>
    <property type="match status" value="1"/>
</dbReference>
<keyword evidence="3" id="KW-0479">Metal-binding</keyword>
<organism evidence="8">
    <name type="scientific">marine metagenome</name>
    <dbReference type="NCBI Taxonomy" id="408172"/>
    <lineage>
        <taxon>unclassified sequences</taxon>
        <taxon>metagenomes</taxon>
        <taxon>ecological metagenomes</taxon>
    </lineage>
</organism>
<dbReference type="InterPro" id="IPR015797">
    <property type="entry name" value="NUDIX_hydrolase-like_dom_sf"/>
</dbReference>
<evidence type="ECO:0000256" key="1">
    <source>
        <dbReference type="ARBA" id="ARBA00001936"/>
    </source>
</evidence>
<keyword evidence="5" id="KW-0460">Magnesium</keyword>
<comment type="cofactor">
    <cofactor evidence="1">
        <name>Mn(2+)</name>
        <dbReference type="ChEBI" id="CHEBI:29035"/>
    </cofactor>
</comment>
<evidence type="ECO:0000256" key="2">
    <source>
        <dbReference type="ARBA" id="ARBA00001946"/>
    </source>
</evidence>
<dbReference type="PROSITE" id="PS51462">
    <property type="entry name" value="NUDIX"/>
    <property type="match status" value="1"/>
</dbReference>
<dbReference type="InterPro" id="IPR045121">
    <property type="entry name" value="CoAse"/>
</dbReference>
<dbReference type="Gene3D" id="3.90.79.10">
    <property type="entry name" value="Nucleoside Triphosphate Pyrophosphohydrolase"/>
    <property type="match status" value="1"/>
</dbReference>
<dbReference type="InterPro" id="IPR000086">
    <property type="entry name" value="NUDIX_hydrolase_dom"/>
</dbReference>
<dbReference type="GO" id="GO:0010945">
    <property type="term" value="F:coenzyme A diphosphatase activity"/>
    <property type="evidence" value="ECO:0007669"/>
    <property type="project" value="InterPro"/>
</dbReference>
<dbReference type="CDD" id="cd03426">
    <property type="entry name" value="NUDIX_CoAse_Nudt7"/>
    <property type="match status" value="1"/>
</dbReference>
<dbReference type="PANTHER" id="PTHR12992:SF11">
    <property type="entry name" value="MITOCHONDRIAL COENZYME A DIPHOSPHATASE NUDT8"/>
    <property type="match status" value="1"/>
</dbReference>
<feature type="domain" description="Nudix hydrolase" evidence="7">
    <location>
        <begin position="35"/>
        <end position="176"/>
    </location>
</feature>
<dbReference type="GO" id="GO:0046872">
    <property type="term" value="F:metal ion binding"/>
    <property type="evidence" value="ECO:0007669"/>
    <property type="project" value="UniProtKB-KW"/>
</dbReference>
<feature type="non-terminal residue" evidence="8">
    <location>
        <position position="1"/>
    </location>
</feature>
<gene>
    <name evidence="8" type="ORF">METZ01_LOCUS49703</name>
</gene>
<evidence type="ECO:0000259" key="7">
    <source>
        <dbReference type="PROSITE" id="PS51462"/>
    </source>
</evidence>
<evidence type="ECO:0000256" key="6">
    <source>
        <dbReference type="ARBA" id="ARBA00023211"/>
    </source>
</evidence>
<accession>A0A381S0D6</accession>
<evidence type="ECO:0000256" key="4">
    <source>
        <dbReference type="ARBA" id="ARBA00022801"/>
    </source>
</evidence>
<keyword evidence="6" id="KW-0464">Manganese</keyword>
<dbReference type="EMBL" id="UINC01002454">
    <property type="protein sequence ID" value="SUZ96849.1"/>
    <property type="molecule type" value="Genomic_DNA"/>
</dbReference>
<evidence type="ECO:0000313" key="8">
    <source>
        <dbReference type="EMBL" id="SUZ96849.1"/>
    </source>
</evidence>
<evidence type="ECO:0000256" key="3">
    <source>
        <dbReference type="ARBA" id="ARBA00022723"/>
    </source>
</evidence>
<dbReference type="AlphaFoldDB" id="A0A381S0D6"/>
<protein>
    <recommendedName>
        <fullName evidence="7">Nudix hydrolase domain-containing protein</fullName>
    </recommendedName>
</protein>
<sequence>VTDGLVGKGTPSVIGIQNIQATFSEYRPEIIRTKPDKRAAVALIVDSGHSQHDPEIVFIERAYHAADPWSGQMAFPGGRCDPQDLNPLETACRETQEEIGVDLLATDRLGRLDDLQGRHGGRSREMVISCFVFGTHGVDRFSPNHEVADVITLPISTLLDPSTQTEVPWPQAGRVFPGICVGAGERVIWGLTYRFLLRFFSLLGHFLPPD</sequence>
<dbReference type="SUPFAM" id="SSF55811">
    <property type="entry name" value="Nudix"/>
    <property type="match status" value="1"/>
</dbReference>